<dbReference type="InterPro" id="IPR025714">
    <property type="entry name" value="Methyltranfer_dom"/>
</dbReference>
<evidence type="ECO:0000256" key="8">
    <source>
        <dbReference type="ARBA" id="ARBA00059299"/>
    </source>
</evidence>
<dbReference type="GO" id="GO:0008168">
    <property type="term" value="F:methyltransferase activity"/>
    <property type="evidence" value="ECO:0007669"/>
    <property type="project" value="UniProtKB-KW"/>
</dbReference>
<dbReference type="SUPFAM" id="SSF53335">
    <property type="entry name" value="S-adenosyl-L-methionine-dependent methyltransferases"/>
    <property type="match status" value="1"/>
</dbReference>
<dbReference type="HOGENOM" id="CLU_065920_2_1_1"/>
<evidence type="ECO:0000259" key="10">
    <source>
        <dbReference type="Pfam" id="PF13847"/>
    </source>
</evidence>
<keyword evidence="3" id="KW-0489">Methyltransferase</keyword>
<evidence type="ECO:0000256" key="1">
    <source>
        <dbReference type="ARBA" id="ARBA00008361"/>
    </source>
</evidence>
<evidence type="ECO:0000313" key="12">
    <source>
        <dbReference type="Proteomes" id="UP000008144"/>
    </source>
</evidence>
<keyword evidence="4" id="KW-0808">Transferase</keyword>
<evidence type="ECO:0000256" key="4">
    <source>
        <dbReference type="ARBA" id="ARBA00022679"/>
    </source>
</evidence>
<dbReference type="InterPro" id="IPR051419">
    <property type="entry name" value="Lys/N-term_MeTrsfase_sf"/>
</dbReference>
<accession>F7AMD9</accession>
<dbReference type="GO" id="GO:0032259">
    <property type="term" value="P:methylation"/>
    <property type="evidence" value="ECO:0007669"/>
    <property type="project" value="UniProtKB-KW"/>
</dbReference>
<reference evidence="12" key="1">
    <citation type="journal article" date="2002" name="Science">
        <title>The draft genome of Ciona intestinalis: insights into chordate and vertebrate origins.</title>
        <authorList>
            <person name="Dehal P."/>
            <person name="Satou Y."/>
            <person name="Campbell R.K."/>
            <person name="Chapman J."/>
            <person name="Degnan B."/>
            <person name="De Tomaso A."/>
            <person name="Davidson B."/>
            <person name="Di Gregorio A."/>
            <person name="Gelpke M."/>
            <person name="Goodstein D.M."/>
            <person name="Harafuji N."/>
            <person name="Hastings K.E."/>
            <person name="Ho I."/>
            <person name="Hotta K."/>
            <person name="Huang W."/>
            <person name="Kawashima T."/>
            <person name="Lemaire P."/>
            <person name="Martinez D."/>
            <person name="Meinertzhagen I.A."/>
            <person name="Necula S."/>
            <person name="Nonaka M."/>
            <person name="Putnam N."/>
            <person name="Rash S."/>
            <person name="Saiga H."/>
            <person name="Satake M."/>
            <person name="Terry A."/>
            <person name="Yamada L."/>
            <person name="Wang H.G."/>
            <person name="Awazu S."/>
            <person name="Azumi K."/>
            <person name="Boore J."/>
            <person name="Branno M."/>
            <person name="Chin-Bow S."/>
            <person name="DeSantis R."/>
            <person name="Doyle S."/>
            <person name="Francino P."/>
            <person name="Keys D.N."/>
            <person name="Haga S."/>
            <person name="Hayashi H."/>
            <person name="Hino K."/>
            <person name="Imai K.S."/>
            <person name="Inaba K."/>
            <person name="Kano S."/>
            <person name="Kobayashi K."/>
            <person name="Kobayashi M."/>
            <person name="Lee B.I."/>
            <person name="Makabe K.W."/>
            <person name="Manohar C."/>
            <person name="Matassi G."/>
            <person name="Medina M."/>
            <person name="Mochizuki Y."/>
            <person name="Mount S."/>
            <person name="Morishita T."/>
            <person name="Miura S."/>
            <person name="Nakayama A."/>
            <person name="Nishizaka S."/>
            <person name="Nomoto H."/>
            <person name="Ohta F."/>
            <person name="Oishi K."/>
            <person name="Rigoutsos I."/>
            <person name="Sano M."/>
            <person name="Sasaki A."/>
            <person name="Sasakura Y."/>
            <person name="Shoguchi E."/>
            <person name="Shin-i T."/>
            <person name="Spagnuolo A."/>
            <person name="Stainier D."/>
            <person name="Suzuki M.M."/>
            <person name="Tassy O."/>
            <person name="Takatori N."/>
            <person name="Tokuoka M."/>
            <person name="Yagi K."/>
            <person name="Yoshizaki F."/>
            <person name="Wada S."/>
            <person name="Zhang C."/>
            <person name="Hyatt P.D."/>
            <person name="Larimer F."/>
            <person name="Detter C."/>
            <person name="Doggett N."/>
            <person name="Glavina T."/>
            <person name="Hawkins T."/>
            <person name="Richardson P."/>
            <person name="Lucas S."/>
            <person name="Kohara Y."/>
            <person name="Levine M."/>
            <person name="Satoh N."/>
            <person name="Rokhsar D.S."/>
        </authorList>
    </citation>
    <scope>NUCLEOTIDE SEQUENCE [LARGE SCALE GENOMIC DNA]</scope>
</reference>
<feature type="domain" description="Methyltransferase" evidence="10">
    <location>
        <begin position="41"/>
        <end position="158"/>
    </location>
</feature>
<proteinExistence type="inferred from homology"/>
<evidence type="ECO:0000313" key="11">
    <source>
        <dbReference type="Ensembl" id="ENSCINP00000003536.3"/>
    </source>
</evidence>
<evidence type="ECO:0000256" key="9">
    <source>
        <dbReference type="ARBA" id="ARBA00067848"/>
    </source>
</evidence>
<dbReference type="GeneTree" id="ENSGT00940000164140"/>
<name>F7AMD9_CIOIN</name>
<comment type="catalytic activity">
    <reaction evidence="6">
        <text>N(6)-methyl-L-lysyl-[protein] + S-adenosyl-L-methionine = N(6),N(6)-dimethyl-L-lysyl-[protein] + S-adenosyl-L-homocysteine + H(+)</text>
        <dbReference type="Rhea" id="RHEA:54196"/>
        <dbReference type="Rhea" id="RHEA-COMP:13053"/>
        <dbReference type="Rhea" id="RHEA-COMP:13827"/>
        <dbReference type="ChEBI" id="CHEBI:15378"/>
        <dbReference type="ChEBI" id="CHEBI:57856"/>
        <dbReference type="ChEBI" id="CHEBI:59789"/>
        <dbReference type="ChEBI" id="CHEBI:61929"/>
        <dbReference type="ChEBI" id="CHEBI:61976"/>
    </reaction>
</comment>
<comment type="similarity">
    <text evidence="1">Belongs to the methyltransferase superfamily.</text>
</comment>
<reference evidence="11" key="4">
    <citation type="submission" date="2025-09" db="UniProtKB">
        <authorList>
            <consortium name="Ensembl"/>
        </authorList>
    </citation>
    <scope>IDENTIFICATION</scope>
</reference>
<dbReference type="CDD" id="cd02440">
    <property type="entry name" value="AdoMet_MTases"/>
    <property type="match status" value="1"/>
</dbReference>
<comment type="catalytic activity">
    <reaction evidence="7">
        <text>N(6),N(6)-dimethyl-L-lysyl-[protein] + S-adenosyl-L-methionine = N(6),N(6),N(6)-trimethyl-L-lysyl-[protein] + S-adenosyl-L-homocysteine + H(+)</text>
        <dbReference type="Rhea" id="RHEA:54200"/>
        <dbReference type="Rhea" id="RHEA-COMP:13826"/>
        <dbReference type="Rhea" id="RHEA-COMP:13827"/>
        <dbReference type="ChEBI" id="CHEBI:15378"/>
        <dbReference type="ChEBI" id="CHEBI:57856"/>
        <dbReference type="ChEBI" id="CHEBI:59789"/>
        <dbReference type="ChEBI" id="CHEBI:61961"/>
        <dbReference type="ChEBI" id="CHEBI:61976"/>
    </reaction>
</comment>
<keyword evidence="5" id="KW-0949">S-adenosyl-L-methionine</keyword>
<reference evidence="11" key="3">
    <citation type="submission" date="2025-08" db="UniProtKB">
        <authorList>
            <consortium name="Ensembl"/>
        </authorList>
    </citation>
    <scope>IDENTIFICATION</scope>
</reference>
<protein>
    <recommendedName>
        <fullName evidence="9">EEF1A lysine methyltransferase 4</fullName>
    </recommendedName>
</protein>
<organism evidence="11 12">
    <name type="scientific">Ciona intestinalis</name>
    <name type="common">Transparent sea squirt</name>
    <name type="synonym">Ascidia intestinalis</name>
    <dbReference type="NCBI Taxonomy" id="7719"/>
    <lineage>
        <taxon>Eukaryota</taxon>
        <taxon>Metazoa</taxon>
        <taxon>Chordata</taxon>
        <taxon>Tunicata</taxon>
        <taxon>Ascidiacea</taxon>
        <taxon>Phlebobranchia</taxon>
        <taxon>Cionidae</taxon>
        <taxon>Ciona</taxon>
    </lineage>
</organism>
<comment type="function">
    <text evidence="8">Protein-lysine methyltransferase that efficiently catalyzes three successive methylations on 'Lys-36' in eukaryotic translation elongation factor 1 alpha (EEF1A1 or EEF1A2).</text>
</comment>
<evidence type="ECO:0000256" key="3">
    <source>
        <dbReference type="ARBA" id="ARBA00022603"/>
    </source>
</evidence>
<dbReference type="Gene3D" id="3.40.50.150">
    <property type="entry name" value="Vaccinia Virus protein VP39"/>
    <property type="match status" value="1"/>
</dbReference>
<keyword evidence="2" id="KW-0597">Phosphoprotein</keyword>
<evidence type="ECO:0000256" key="5">
    <source>
        <dbReference type="ARBA" id="ARBA00022691"/>
    </source>
</evidence>
<dbReference type="Pfam" id="PF13847">
    <property type="entry name" value="Methyltransf_31"/>
    <property type="match status" value="1"/>
</dbReference>
<dbReference type="AlphaFoldDB" id="F7AMD9"/>
<evidence type="ECO:0000256" key="2">
    <source>
        <dbReference type="ARBA" id="ARBA00022553"/>
    </source>
</evidence>
<dbReference type="Proteomes" id="UP000008144">
    <property type="component" value="Chromosome 7"/>
</dbReference>
<dbReference type="PANTHER" id="PTHR12176:SF80">
    <property type="entry name" value="EEF1A LYSINE METHYLTRANSFERASE 4"/>
    <property type="match status" value="1"/>
</dbReference>
<keyword evidence="12" id="KW-1185">Reference proteome</keyword>
<dbReference type="InterPro" id="IPR029063">
    <property type="entry name" value="SAM-dependent_MTases_sf"/>
</dbReference>
<dbReference type="Ensembl" id="ENSCINT00000003536.3">
    <property type="protein sequence ID" value="ENSCINP00000003536.3"/>
    <property type="gene ID" value="ENSCING00000001749.3"/>
</dbReference>
<dbReference type="EMBL" id="EAAA01002436">
    <property type="status" value="NOT_ANNOTATED_CDS"/>
    <property type="molecule type" value="Genomic_DNA"/>
</dbReference>
<dbReference type="InParanoid" id="F7AMD9"/>
<sequence length="245" mass="28492">NTQYKEKEYWDERYETEESYDWFKGYDDFKSVLKNHMNTQDRILMLGCGNSPFSEHLYKDGYRNIVNIDYSHICIEKMEAKCKDLAEMKWLVMDIMDLKFGDASFDLVIDKGTLDAILTDQSGFGHLCEKAFDAIEVVLTNVSRVLVNGGRFVSITFAQPLFRKKLYVRSIFGWNVQTFSIGEGGCLQYFVYVMEKGKQLSDSDKQLEIVNIKSRNDFLNPKINDIPNEFFEEDTNGDFLSNIQI</sequence>
<evidence type="ECO:0000256" key="7">
    <source>
        <dbReference type="ARBA" id="ARBA00052410"/>
    </source>
</evidence>
<dbReference type="FunFam" id="3.40.50.150:FF:000111">
    <property type="entry name" value="EEF1A lysine methyltransferase 4"/>
    <property type="match status" value="1"/>
</dbReference>
<evidence type="ECO:0000256" key="6">
    <source>
        <dbReference type="ARBA" id="ARBA00048653"/>
    </source>
</evidence>
<dbReference type="OMA" id="HWAVMDA"/>
<reference evidence="11" key="2">
    <citation type="journal article" date="2008" name="Genome Biol.">
        <title>Improved genome assembly and evidence-based global gene model set for the chordate Ciona intestinalis: new insight into intron and operon populations.</title>
        <authorList>
            <person name="Satou Y."/>
            <person name="Mineta K."/>
            <person name="Ogasawara M."/>
            <person name="Sasakura Y."/>
            <person name="Shoguchi E."/>
            <person name="Ueno K."/>
            <person name="Yamada L."/>
            <person name="Matsumoto J."/>
            <person name="Wasserscheid J."/>
            <person name="Dewar K."/>
            <person name="Wiley G.B."/>
            <person name="Macmil S.L."/>
            <person name="Roe B.A."/>
            <person name="Zeller R.W."/>
            <person name="Hastings K.E."/>
            <person name="Lemaire P."/>
            <person name="Lindquist E."/>
            <person name="Endo T."/>
            <person name="Hotta K."/>
            <person name="Inaba K."/>
        </authorList>
    </citation>
    <scope>NUCLEOTIDE SEQUENCE [LARGE SCALE GENOMIC DNA]</scope>
    <source>
        <strain evidence="11">wild type</strain>
    </source>
</reference>
<dbReference type="PANTHER" id="PTHR12176">
    <property type="entry name" value="SAM-DEPENDENT METHYLTRANSFERASE SUPERFAMILY PROTEIN"/>
    <property type="match status" value="1"/>
</dbReference>